<dbReference type="Proteomes" id="UP000815325">
    <property type="component" value="Unassembled WGS sequence"/>
</dbReference>
<evidence type="ECO:0008006" key="4">
    <source>
        <dbReference type="Google" id="ProtNLM"/>
    </source>
</evidence>
<protein>
    <recommendedName>
        <fullName evidence="4">Encoded protein</fullName>
    </recommendedName>
</protein>
<name>A0ABQ7GCI8_DUNSA</name>
<dbReference type="EMBL" id="MU069881">
    <property type="protein sequence ID" value="KAF5832321.1"/>
    <property type="molecule type" value="Genomic_DNA"/>
</dbReference>
<evidence type="ECO:0000256" key="1">
    <source>
        <dbReference type="SAM" id="MobiDB-lite"/>
    </source>
</evidence>
<keyword evidence="3" id="KW-1185">Reference proteome</keyword>
<feature type="region of interest" description="Disordered" evidence="1">
    <location>
        <begin position="1"/>
        <end position="21"/>
    </location>
</feature>
<organism evidence="2 3">
    <name type="scientific">Dunaliella salina</name>
    <name type="common">Green alga</name>
    <name type="synonym">Protococcus salinus</name>
    <dbReference type="NCBI Taxonomy" id="3046"/>
    <lineage>
        <taxon>Eukaryota</taxon>
        <taxon>Viridiplantae</taxon>
        <taxon>Chlorophyta</taxon>
        <taxon>core chlorophytes</taxon>
        <taxon>Chlorophyceae</taxon>
        <taxon>CS clade</taxon>
        <taxon>Chlamydomonadales</taxon>
        <taxon>Dunaliellaceae</taxon>
        <taxon>Dunaliella</taxon>
    </lineage>
</organism>
<gene>
    <name evidence="2" type="ORF">DUNSADRAFT_11797</name>
</gene>
<evidence type="ECO:0000313" key="3">
    <source>
        <dbReference type="Proteomes" id="UP000815325"/>
    </source>
</evidence>
<accession>A0ABQ7GCI8</accession>
<sequence length="93" mass="10344">MVTMHPPAQDKNQIGRPGRSDVAMDVDSRLVEALARSSWPAVEGVHDCCRSFWSSNSAGALRQSSPMGMRMGCYGIWRELVKGARVFPHRWLG</sequence>
<evidence type="ECO:0000313" key="2">
    <source>
        <dbReference type="EMBL" id="KAF5832321.1"/>
    </source>
</evidence>
<comment type="caution">
    <text evidence="2">The sequence shown here is derived from an EMBL/GenBank/DDBJ whole genome shotgun (WGS) entry which is preliminary data.</text>
</comment>
<reference evidence="2" key="1">
    <citation type="submission" date="2017-08" db="EMBL/GenBank/DDBJ databases">
        <authorList>
            <person name="Polle J.E."/>
            <person name="Barry K."/>
            <person name="Cushman J."/>
            <person name="Schmutz J."/>
            <person name="Tran D."/>
            <person name="Hathwaick L.T."/>
            <person name="Yim W.C."/>
            <person name="Jenkins J."/>
            <person name="Mckie-Krisberg Z.M."/>
            <person name="Prochnik S."/>
            <person name="Lindquist E."/>
            <person name="Dockter R.B."/>
            <person name="Adam C."/>
            <person name="Molina H."/>
            <person name="Bunkerborg J."/>
            <person name="Jin E."/>
            <person name="Buchheim M."/>
            <person name="Magnuson J."/>
        </authorList>
    </citation>
    <scope>NUCLEOTIDE SEQUENCE</scope>
    <source>
        <strain evidence="2">CCAP 19/18</strain>
    </source>
</reference>
<proteinExistence type="predicted"/>